<dbReference type="Proteomes" id="UP000239415">
    <property type="component" value="Unassembled WGS sequence"/>
</dbReference>
<sequence>MGVRVSAITASDVPEVADFLHRELNEKVSAQAWAQAVDVPWKVDAPNHGFQLRTDDGTVVGAYLAFYSDRTVGDRVLRFCNLGAWCVLPEQRFHSLKLLKAQLDQKCDVYTDLSPSGNVVPVNTKRGFRFLDTATELVPNITLPSLPGSGSVTADPRAIASALTGAEAQIYQDHAGLAAARHLLLTRGGETCYVIFRKDRRKGLPLFASILYVSNPPLFRRMFRQVSSHLLLRHGLPATLAETRISGGGLPGGRPLANPRRKMVLGDGIADSDVDYLYSELVCLSW</sequence>
<gene>
    <name evidence="1" type="ORF">CLV67_109297</name>
</gene>
<evidence type="ECO:0000313" key="2">
    <source>
        <dbReference type="Proteomes" id="UP000239415"/>
    </source>
</evidence>
<evidence type="ECO:0000313" key="1">
    <source>
        <dbReference type="EMBL" id="PRX20032.1"/>
    </source>
</evidence>
<accession>A0A2T0KA61</accession>
<dbReference type="InterPro" id="IPR016181">
    <property type="entry name" value="Acyl_CoA_acyltransferase"/>
</dbReference>
<protein>
    <recommendedName>
        <fullName evidence="3">N-acetyltransferase domain-containing protein</fullName>
    </recommendedName>
</protein>
<dbReference type="SUPFAM" id="SSF55729">
    <property type="entry name" value="Acyl-CoA N-acyltransferases (Nat)"/>
    <property type="match status" value="1"/>
</dbReference>
<evidence type="ECO:0008006" key="3">
    <source>
        <dbReference type="Google" id="ProtNLM"/>
    </source>
</evidence>
<keyword evidence="2" id="KW-1185">Reference proteome</keyword>
<comment type="caution">
    <text evidence="1">The sequence shown here is derived from an EMBL/GenBank/DDBJ whole genome shotgun (WGS) entry which is preliminary data.</text>
</comment>
<dbReference type="RefSeq" id="WP_106321916.1">
    <property type="nucleotide sequence ID" value="NZ_BOMO01000082.1"/>
</dbReference>
<organism evidence="1 2">
    <name type="scientific">Actinoplanes italicus</name>
    <dbReference type="NCBI Taxonomy" id="113567"/>
    <lineage>
        <taxon>Bacteria</taxon>
        <taxon>Bacillati</taxon>
        <taxon>Actinomycetota</taxon>
        <taxon>Actinomycetes</taxon>
        <taxon>Micromonosporales</taxon>
        <taxon>Micromonosporaceae</taxon>
        <taxon>Actinoplanes</taxon>
    </lineage>
</organism>
<name>A0A2T0KA61_9ACTN</name>
<proteinExistence type="predicted"/>
<dbReference type="EMBL" id="PVMZ01000009">
    <property type="protein sequence ID" value="PRX20032.1"/>
    <property type="molecule type" value="Genomic_DNA"/>
</dbReference>
<dbReference type="OrthoDB" id="5571267at2"/>
<reference evidence="1 2" key="1">
    <citation type="submission" date="2018-03" db="EMBL/GenBank/DDBJ databases">
        <title>Genomic Encyclopedia of Archaeal and Bacterial Type Strains, Phase II (KMG-II): from individual species to whole genera.</title>
        <authorList>
            <person name="Goeker M."/>
        </authorList>
    </citation>
    <scope>NUCLEOTIDE SEQUENCE [LARGE SCALE GENOMIC DNA]</scope>
    <source>
        <strain evidence="1 2">DSM 43146</strain>
    </source>
</reference>
<dbReference type="AlphaFoldDB" id="A0A2T0KA61"/>